<name>A0A133UBJ3_9EURY</name>
<dbReference type="InterPro" id="IPR036291">
    <property type="entry name" value="NAD(P)-bd_dom_sf"/>
</dbReference>
<keyword evidence="1" id="KW-0560">Oxidoreductase</keyword>
<evidence type="ECO:0000259" key="3">
    <source>
        <dbReference type="Pfam" id="PF22725"/>
    </source>
</evidence>
<dbReference type="AlphaFoldDB" id="A0A133UBJ3"/>
<dbReference type="GO" id="GO:0016491">
    <property type="term" value="F:oxidoreductase activity"/>
    <property type="evidence" value="ECO:0007669"/>
    <property type="project" value="UniProtKB-KW"/>
</dbReference>
<sequence>MDELNVGVIGVGLQGQIHAKSYSLLKEANLEAIADINEKKARKIAEKLDVPKMYKNYENMLEDPEIEAVSVATPDFLHRDPVIDSIEAEKHVLCEKPMATKIEDAEDMIKAWEKSDVKFMVCFENRWNPPFRDAKRKIENGDIGRPIYIYARLNAKRSVPLEMLSWSDKSSPVFFIAVHTLDLCRWFGESNVSVVDAHGCSGFLKERGADVLDSVQSLITLENDVECLMESNWILPESFPHGYDFEFGVYGSEGTLEVNTTHQTCSVTTDDSFIYPEIFRIMSVDDSPYGFVPGAVRHFVQSVLEDKAPMTSPLDGKAATEAALAILESIDKNKTVKLSE</sequence>
<evidence type="ECO:0000256" key="1">
    <source>
        <dbReference type="ARBA" id="ARBA00023002"/>
    </source>
</evidence>
<dbReference type="Gene3D" id="3.30.360.10">
    <property type="entry name" value="Dihydrodipicolinate Reductase, domain 2"/>
    <property type="match status" value="1"/>
</dbReference>
<dbReference type="InterPro" id="IPR055170">
    <property type="entry name" value="GFO_IDH_MocA-like_dom"/>
</dbReference>
<organism evidence="4 5">
    <name type="scientific">candidate division MSBL1 archaeon SCGC-AAA259A05</name>
    <dbReference type="NCBI Taxonomy" id="1698259"/>
    <lineage>
        <taxon>Archaea</taxon>
        <taxon>Methanobacteriati</taxon>
        <taxon>Methanobacteriota</taxon>
        <taxon>candidate division MSBL1</taxon>
    </lineage>
</organism>
<dbReference type="Proteomes" id="UP000070163">
    <property type="component" value="Unassembled WGS sequence"/>
</dbReference>
<accession>A0A133UBJ3</accession>
<feature type="domain" description="Gfo/Idh/MocA-like oxidoreductase N-terminal" evidence="2">
    <location>
        <begin position="4"/>
        <end position="121"/>
    </location>
</feature>
<evidence type="ECO:0000313" key="4">
    <source>
        <dbReference type="EMBL" id="KXA91535.1"/>
    </source>
</evidence>
<dbReference type="Pfam" id="PF22725">
    <property type="entry name" value="GFO_IDH_MocA_C3"/>
    <property type="match status" value="1"/>
</dbReference>
<dbReference type="PANTHER" id="PTHR43818:SF11">
    <property type="entry name" value="BCDNA.GH03377"/>
    <property type="match status" value="1"/>
</dbReference>
<dbReference type="EMBL" id="LHXJ01000006">
    <property type="protein sequence ID" value="KXA91535.1"/>
    <property type="molecule type" value="Genomic_DNA"/>
</dbReference>
<comment type="caution">
    <text evidence="4">The sequence shown here is derived from an EMBL/GenBank/DDBJ whole genome shotgun (WGS) entry which is preliminary data.</text>
</comment>
<dbReference type="Pfam" id="PF01408">
    <property type="entry name" value="GFO_IDH_MocA"/>
    <property type="match status" value="1"/>
</dbReference>
<dbReference type="PANTHER" id="PTHR43818">
    <property type="entry name" value="BCDNA.GH03377"/>
    <property type="match status" value="1"/>
</dbReference>
<dbReference type="SUPFAM" id="SSF55347">
    <property type="entry name" value="Glyceraldehyde-3-phosphate dehydrogenase-like, C-terminal domain"/>
    <property type="match status" value="1"/>
</dbReference>
<dbReference type="InterPro" id="IPR000683">
    <property type="entry name" value="Gfo/Idh/MocA-like_OxRdtase_N"/>
</dbReference>
<protein>
    <recommendedName>
        <fullName evidence="6">Oxidoreductase</fullName>
    </recommendedName>
</protein>
<dbReference type="SUPFAM" id="SSF51735">
    <property type="entry name" value="NAD(P)-binding Rossmann-fold domains"/>
    <property type="match status" value="1"/>
</dbReference>
<dbReference type="InterPro" id="IPR050463">
    <property type="entry name" value="Gfo/Idh/MocA_oxidrdct_glycsds"/>
</dbReference>
<evidence type="ECO:0000313" key="5">
    <source>
        <dbReference type="Proteomes" id="UP000070163"/>
    </source>
</evidence>
<reference evidence="4 5" key="1">
    <citation type="journal article" date="2016" name="Sci. Rep.">
        <title>Metabolic traits of an uncultured archaeal lineage -MSBL1- from brine pools of the Red Sea.</title>
        <authorList>
            <person name="Mwirichia R."/>
            <person name="Alam I."/>
            <person name="Rashid M."/>
            <person name="Vinu M."/>
            <person name="Ba-Alawi W."/>
            <person name="Anthony Kamau A."/>
            <person name="Kamanda Ngugi D."/>
            <person name="Goker M."/>
            <person name="Klenk H.P."/>
            <person name="Bajic V."/>
            <person name="Stingl U."/>
        </authorList>
    </citation>
    <scope>NUCLEOTIDE SEQUENCE [LARGE SCALE GENOMIC DNA]</scope>
    <source>
        <strain evidence="4">SCGC-AAA259A05</strain>
    </source>
</reference>
<evidence type="ECO:0008006" key="6">
    <source>
        <dbReference type="Google" id="ProtNLM"/>
    </source>
</evidence>
<dbReference type="GO" id="GO:0000166">
    <property type="term" value="F:nucleotide binding"/>
    <property type="evidence" value="ECO:0007669"/>
    <property type="project" value="InterPro"/>
</dbReference>
<dbReference type="Gene3D" id="3.40.50.720">
    <property type="entry name" value="NAD(P)-binding Rossmann-like Domain"/>
    <property type="match status" value="1"/>
</dbReference>
<evidence type="ECO:0000259" key="2">
    <source>
        <dbReference type="Pfam" id="PF01408"/>
    </source>
</evidence>
<keyword evidence="5" id="KW-1185">Reference proteome</keyword>
<proteinExistence type="predicted"/>
<gene>
    <name evidence="4" type="ORF">AKJ57_00860</name>
</gene>
<feature type="domain" description="GFO/IDH/MocA-like oxidoreductase" evidence="3">
    <location>
        <begin position="131"/>
        <end position="257"/>
    </location>
</feature>